<proteinExistence type="predicted"/>
<reference evidence="1" key="1">
    <citation type="submission" date="2021-12" db="EMBL/GenBank/DDBJ databases">
        <title>Black yeast isolated from Biological Soil Crust.</title>
        <authorList>
            <person name="Kurbessoian T."/>
        </authorList>
    </citation>
    <scope>NUCLEOTIDE SEQUENCE</scope>
    <source>
        <strain evidence="1">CCFEE 5208</strain>
    </source>
</reference>
<evidence type="ECO:0000313" key="2">
    <source>
        <dbReference type="Proteomes" id="UP001168146"/>
    </source>
</evidence>
<dbReference type="AlphaFoldDB" id="A0AAN6F6V0"/>
<evidence type="ECO:0000313" key="1">
    <source>
        <dbReference type="EMBL" id="KAK0302115.1"/>
    </source>
</evidence>
<dbReference type="EMBL" id="JASUXU010000215">
    <property type="protein sequence ID" value="KAK0302115.1"/>
    <property type="molecule type" value="Genomic_DNA"/>
</dbReference>
<protein>
    <submittedName>
        <fullName evidence="1">Uncharacterized protein</fullName>
    </submittedName>
</protein>
<name>A0AAN6F6V0_9PEZI</name>
<comment type="caution">
    <text evidence="1">The sequence shown here is derived from an EMBL/GenBank/DDBJ whole genome shotgun (WGS) entry which is preliminary data.</text>
</comment>
<accession>A0AAN6F6V0</accession>
<dbReference type="Proteomes" id="UP001168146">
    <property type="component" value="Unassembled WGS sequence"/>
</dbReference>
<organism evidence="1 2">
    <name type="scientific">Friedmanniomyces endolithicus</name>
    <dbReference type="NCBI Taxonomy" id="329885"/>
    <lineage>
        <taxon>Eukaryota</taxon>
        <taxon>Fungi</taxon>
        <taxon>Dikarya</taxon>
        <taxon>Ascomycota</taxon>
        <taxon>Pezizomycotina</taxon>
        <taxon>Dothideomycetes</taxon>
        <taxon>Dothideomycetidae</taxon>
        <taxon>Mycosphaerellales</taxon>
        <taxon>Teratosphaeriaceae</taxon>
        <taxon>Friedmanniomyces</taxon>
    </lineage>
</organism>
<sequence>METSWPQETVWPLEHRRHATRLTKYLRDTLNSIDRSQNQSVPVDLVRLIINGTISLIAKFQRIPNLSTNHENLQKMQTETRTAEKETTQALSKIREDMKSNTSTADRSIAAIEEVKTLVREAAERGKTAAGMLRDIKNKGPQPGGSTALSYFAVAASGTIAPNIHNRQSVQTTSTQTQREVTVNIRNRLTIQSLRAMNPRNLIAHVERAIQSSGNEHIMNVEVMSSNQLKSGDLSIRTISNSEAQTLRSHADDWAHRIGAGAAVRKPTYVVLAQGIRTSTMDMDKFEEVRDNILQDNRPFIPKAEIKYIGWLTKKAPSKSASSVIIECTKPEDANRIIDEGLVW</sequence>
<gene>
    <name evidence="1" type="ORF">LTR82_017986</name>
</gene>